<protein>
    <submittedName>
        <fullName evidence="2">Uncharacterized protein</fullName>
    </submittedName>
</protein>
<keyword evidence="1" id="KW-0472">Membrane</keyword>
<comment type="caution">
    <text evidence="2">The sequence shown here is derived from an EMBL/GenBank/DDBJ whole genome shotgun (WGS) entry which is preliminary data.</text>
</comment>
<keyword evidence="1" id="KW-0812">Transmembrane</keyword>
<name>A0A7Y4KID3_9BACT</name>
<dbReference type="AlphaFoldDB" id="A0A7Y4KID3"/>
<evidence type="ECO:0000313" key="2">
    <source>
        <dbReference type="EMBL" id="NOK33870.1"/>
    </source>
</evidence>
<dbReference type="RefSeq" id="WP_171434696.1">
    <property type="nucleotide sequence ID" value="NZ_JABFJV010000050.1"/>
</dbReference>
<evidence type="ECO:0000313" key="3">
    <source>
        <dbReference type="Proteomes" id="UP000563426"/>
    </source>
</evidence>
<proteinExistence type="predicted"/>
<sequence>MDASETISLIAACVGGGAGLTGIVVFGIQRTIDSYLKNHLDKELEHYKFQLQLAFSTRLEELKTSLNAQSSKELEKLKSTLSSDNDLVRHELQKQIIKAQLSTTKSHEIIYKIARRIRLAQGRAADLIRLQPIISYEGFSREEMRKVLQSENSPRLETEEVLRIFNLDRDEAVIKIHAIKNRNRIALAYKYCERARGSIALNRVLLGPGLYEQSMSVMKAITSIIMAHEYKDTTNVVGRAIRLEEESERIDEMIQGLEDNMRSELLSDTVARPAD</sequence>
<keyword evidence="3" id="KW-1185">Reference proteome</keyword>
<dbReference type="Proteomes" id="UP000563426">
    <property type="component" value="Unassembled WGS sequence"/>
</dbReference>
<evidence type="ECO:0000256" key="1">
    <source>
        <dbReference type="SAM" id="Phobius"/>
    </source>
</evidence>
<dbReference type="EMBL" id="JABFJV010000050">
    <property type="protein sequence ID" value="NOK33870.1"/>
    <property type="molecule type" value="Genomic_DNA"/>
</dbReference>
<keyword evidence="1" id="KW-1133">Transmembrane helix</keyword>
<feature type="transmembrane region" description="Helical" evidence="1">
    <location>
        <begin position="6"/>
        <end position="28"/>
    </location>
</feature>
<organism evidence="2 3">
    <name type="scientific">Corallococcus exercitus</name>
    <dbReference type="NCBI Taxonomy" id="2316736"/>
    <lineage>
        <taxon>Bacteria</taxon>
        <taxon>Pseudomonadati</taxon>
        <taxon>Myxococcota</taxon>
        <taxon>Myxococcia</taxon>
        <taxon>Myxococcales</taxon>
        <taxon>Cystobacterineae</taxon>
        <taxon>Myxococcaceae</taxon>
        <taxon>Corallococcus</taxon>
    </lineage>
</organism>
<accession>A0A7Y4KID3</accession>
<gene>
    <name evidence="2" type="ORF">HMI49_11730</name>
</gene>
<reference evidence="2 3" key="1">
    <citation type="submission" date="2020-05" db="EMBL/GenBank/DDBJ databases">
        <authorList>
            <person name="Whitworth D."/>
        </authorList>
    </citation>
    <scope>NUCLEOTIDE SEQUENCE [LARGE SCALE GENOMIC DNA]</scope>
    <source>
        <strain evidence="2 3">AB043B</strain>
    </source>
</reference>